<protein>
    <submittedName>
        <fullName evidence="5">LacI family DNA-binding transcriptional regulator</fullName>
    </submittedName>
</protein>
<evidence type="ECO:0000313" key="5">
    <source>
        <dbReference type="EMBL" id="MFD1142880.1"/>
    </source>
</evidence>
<dbReference type="PROSITE" id="PS50932">
    <property type="entry name" value="HTH_LACI_2"/>
    <property type="match status" value="1"/>
</dbReference>
<dbReference type="CDD" id="cd01392">
    <property type="entry name" value="HTH_LacI"/>
    <property type="match status" value="1"/>
</dbReference>
<name>A0ABW3QN79_9BACT</name>
<dbReference type="InterPro" id="IPR028082">
    <property type="entry name" value="Peripla_BP_I"/>
</dbReference>
<dbReference type="Pfam" id="PF13377">
    <property type="entry name" value="Peripla_BP_3"/>
    <property type="match status" value="1"/>
</dbReference>
<evidence type="ECO:0000256" key="3">
    <source>
        <dbReference type="ARBA" id="ARBA00023163"/>
    </source>
</evidence>
<keyword evidence="2 5" id="KW-0238">DNA-binding</keyword>
<dbReference type="InterPro" id="IPR046335">
    <property type="entry name" value="LacI/GalR-like_sensor"/>
</dbReference>
<dbReference type="GO" id="GO:0003677">
    <property type="term" value="F:DNA binding"/>
    <property type="evidence" value="ECO:0007669"/>
    <property type="project" value="UniProtKB-KW"/>
</dbReference>
<dbReference type="Proteomes" id="UP001597116">
    <property type="component" value="Unassembled WGS sequence"/>
</dbReference>
<evidence type="ECO:0000259" key="4">
    <source>
        <dbReference type="PROSITE" id="PS50932"/>
    </source>
</evidence>
<feature type="domain" description="HTH lacI-type" evidence="4">
    <location>
        <begin position="5"/>
        <end position="61"/>
    </location>
</feature>
<dbReference type="InterPro" id="IPR000843">
    <property type="entry name" value="HTH_LacI"/>
</dbReference>
<organism evidence="5 6">
    <name type="scientific">Larkinella insperata</name>
    <dbReference type="NCBI Taxonomy" id="332158"/>
    <lineage>
        <taxon>Bacteria</taxon>
        <taxon>Pseudomonadati</taxon>
        <taxon>Bacteroidota</taxon>
        <taxon>Cytophagia</taxon>
        <taxon>Cytophagales</taxon>
        <taxon>Spirosomataceae</taxon>
        <taxon>Larkinella</taxon>
    </lineage>
</organism>
<evidence type="ECO:0000313" key="6">
    <source>
        <dbReference type="Proteomes" id="UP001597116"/>
    </source>
</evidence>
<dbReference type="SUPFAM" id="SSF53822">
    <property type="entry name" value="Periplasmic binding protein-like I"/>
    <property type="match status" value="1"/>
</dbReference>
<evidence type="ECO:0000256" key="2">
    <source>
        <dbReference type="ARBA" id="ARBA00023125"/>
    </source>
</evidence>
<dbReference type="InterPro" id="IPR010982">
    <property type="entry name" value="Lambda_DNA-bd_dom_sf"/>
</dbReference>
<keyword evidence="1" id="KW-0805">Transcription regulation</keyword>
<sequence>MAKKTSLKDIAQEVGVSTALVSYVLNNKKENKISKQVAQKIRAVAKALNYRPNQIAKSLKTNKTFTLGLVVADISNPFSSSLTRIIEDEADQQQYTVLVGSSDEQPQKARKLIETLLNRQVDGLLIVPTEGMEKQLADLQKQGVPFVLIDRYFPDLKTNYVALDNYGAIYKATQHLIDSGYRRIGMITFQTTLYTITERKRGYLEALKANNITFSKSWLKEVRRATYKTDIEKAVRELLGGKNPVEAILFASNTLALFGLKPIKELQKRVPDDVAIITLDQADAYDLFHTPVTYIRQPLPEMGQLATRILLESIPKNNAITQTNLDGELVIRASTRST</sequence>
<keyword evidence="3" id="KW-0804">Transcription</keyword>
<dbReference type="PANTHER" id="PTHR30146">
    <property type="entry name" value="LACI-RELATED TRANSCRIPTIONAL REPRESSOR"/>
    <property type="match status" value="1"/>
</dbReference>
<accession>A0ABW3QN79</accession>
<proteinExistence type="predicted"/>
<dbReference type="Pfam" id="PF00356">
    <property type="entry name" value="LacI"/>
    <property type="match status" value="1"/>
</dbReference>
<dbReference type="Gene3D" id="1.10.260.40">
    <property type="entry name" value="lambda repressor-like DNA-binding domains"/>
    <property type="match status" value="1"/>
</dbReference>
<dbReference type="Gene3D" id="3.40.50.2300">
    <property type="match status" value="2"/>
</dbReference>
<dbReference type="CDD" id="cd19977">
    <property type="entry name" value="PBP1_EndR-like"/>
    <property type="match status" value="1"/>
</dbReference>
<dbReference type="RefSeq" id="WP_265990679.1">
    <property type="nucleotide sequence ID" value="NZ_CP110973.1"/>
</dbReference>
<gene>
    <name evidence="5" type="ORF">ACFQ4C_17270</name>
</gene>
<reference evidence="6" key="1">
    <citation type="journal article" date="2019" name="Int. J. Syst. Evol. Microbiol.">
        <title>The Global Catalogue of Microorganisms (GCM) 10K type strain sequencing project: providing services to taxonomists for standard genome sequencing and annotation.</title>
        <authorList>
            <consortium name="The Broad Institute Genomics Platform"/>
            <consortium name="The Broad Institute Genome Sequencing Center for Infectious Disease"/>
            <person name="Wu L."/>
            <person name="Ma J."/>
        </authorList>
    </citation>
    <scope>NUCLEOTIDE SEQUENCE [LARGE SCALE GENOMIC DNA]</scope>
    <source>
        <strain evidence="6">CCUG 55608</strain>
    </source>
</reference>
<dbReference type="SMART" id="SM00354">
    <property type="entry name" value="HTH_LACI"/>
    <property type="match status" value="1"/>
</dbReference>
<comment type="caution">
    <text evidence="5">The sequence shown here is derived from an EMBL/GenBank/DDBJ whole genome shotgun (WGS) entry which is preliminary data.</text>
</comment>
<dbReference type="SUPFAM" id="SSF47413">
    <property type="entry name" value="lambda repressor-like DNA-binding domains"/>
    <property type="match status" value="1"/>
</dbReference>
<dbReference type="PANTHER" id="PTHR30146:SF109">
    <property type="entry name" value="HTH-TYPE TRANSCRIPTIONAL REGULATOR GALS"/>
    <property type="match status" value="1"/>
</dbReference>
<dbReference type="EMBL" id="JBHTLP010000011">
    <property type="protein sequence ID" value="MFD1142880.1"/>
    <property type="molecule type" value="Genomic_DNA"/>
</dbReference>
<evidence type="ECO:0000256" key="1">
    <source>
        <dbReference type="ARBA" id="ARBA00023015"/>
    </source>
</evidence>
<keyword evidence="6" id="KW-1185">Reference proteome</keyword>